<keyword evidence="2" id="KW-1185">Reference proteome</keyword>
<dbReference type="Proteomes" id="UP000199702">
    <property type="component" value="Unassembled WGS sequence"/>
</dbReference>
<reference evidence="2" key="1">
    <citation type="submission" date="2016-10" db="EMBL/GenBank/DDBJ databases">
        <authorList>
            <person name="Varghese N."/>
            <person name="Submissions S."/>
        </authorList>
    </citation>
    <scope>NUCLEOTIDE SEQUENCE [LARGE SCALE GENOMIC DNA]</scope>
    <source>
        <strain evidence="2">DSM 17934</strain>
    </source>
</reference>
<gene>
    <name evidence="1" type="ORF">SAMN05660918_0644</name>
</gene>
<name>A0A1H6QNJ9_9FLAO</name>
<evidence type="ECO:0000313" key="1">
    <source>
        <dbReference type="EMBL" id="SEI45133.1"/>
    </source>
</evidence>
<proteinExistence type="predicted"/>
<dbReference type="EMBL" id="FNYA01000001">
    <property type="protein sequence ID" value="SEI45133.1"/>
    <property type="molecule type" value="Genomic_DNA"/>
</dbReference>
<accession>A0A1H6QNJ9</accession>
<organism evidence="1 2">
    <name type="scientific">Flavobacterium terrigena</name>
    <dbReference type="NCBI Taxonomy" id="402734"/>
    <lineage>
        <taxon>Bacteria</taxon>
        <taxon>Pseudomonadati</taxon>
        <taxon>Bacteroidota</taxon>
        <taxon>Flavobacteriia</taxon>
        <taxon>Flavobacteriales</taxon>
        <taxon>Flavobacteriaceae</taxon>
        <taxon>Flavobacterium</taxon>
    </lineage>
</organism>
<dbReference type="AlphaFoldDB" id="A0A1H6QNJ9"/>
<sequence>MKFSQFFKDEKFQIEIVFVNIQNYKKNGDKRLVQRNMLFLWEDIKL</sequence>
<protein>
    <submittedName>
        <fullName evidence="1">Uncharacterized protein</fullName>
    </submittedName>
</protein>
<dbReference type="STRING" id="402734.SAMN05660918_0644"/>
<evidence type="ECO:0000313" key="2">
    <source>
        <dbReference type="Proteomes" id="UP000199702"/>
    </source>
</evidence>